<keyword evidence="3" id="KW-1185">Reference proteome</keyword>
<gene>
    <name evidence="2" type="ORF">M441DRAFT_23717</name>
</gene>
<dbReference type="EMBL" id="KZ679257">
    <property type="protein sequence ID" value="PTB45532.1"/>
    <property type="molecule type" value="Genomic_DNA"/>
</dbReference>
<name>A0A2T3ZL67_TRIA4</name>
<accession>A0A2T3ZL67</accession>
<protein>
    <recommendedName>
        <fullName evidence="1">Heterokaryon incompatibility domain-containing protein</fullName>
    </recommendedName>
</protein>
<dbReference type="PANTHER" id="PTHR33112">
    <property type="entry name" value="DOMAIN PROTEIN, PUTATIVE-RELATED"/>
    <property type="match status" value="1"/>
</dbReference>
<dbReference type="AlphaFoldDB" id="A0A2T3ZL67"/>
<dbReference type="InterPro" id="IPR010730">
    <property type="entry name" value="HET"/>
</dbReference>
<dbReference type="PANTHER" id="PTHR33112:SF16">
    <property type="entry name" value="HETEROKARYON INCOMPATIBILITY DOMAIN-CONTAINING PROTEIN"/>
    <property type="match status" value="1"/>
</dbReference>
<evidence type="ECO:0000313" key="2">
    <source>
        <dbReference type="EMBL" id="PTB45532.1"/>
    </source>
</evidence>
<feature type="domain" description="Heterokaryon incompatibility" evidence="1">
    <location>
        <begin position="218"/>
        <end position="383"/>
    </location>
</feature>
<organism evidence="2 3">
    <name type="scientific">Trichoderma asperellum (strain ATCC 204424 / CBS 433.97 / NBRC 101777)</name>
    <dbReference type="NCBI Taxonomy" id="1042311"/>
    <lineage>
        <taxon>Eukaryota</taxon>
        <taxon>Fungi</taxon>
        <taxon>Dikarya</taxon>
        <taxon>Ascomycota</taxon>
        <taxon>Pezizomycotina</taxon>
        <taxon>Sordariomycetes</taxon>
        <taxon>Hypocreomycetidae</taxon>
        <taxon>Hypocreales</taxon>
        <taxon>Hypocreaceae</taxon>
        <taxon>Trichoderma</taxon>
    </lineage>
</organism>
<dbReference type="Proteomes" id="UP000240493">
    <property type="component" value="Unassembled WGS sequence"/>
</dbReference>
<evidence type="ECO:0000259" key="1">
    <source>
        <dbReference type="Pfam" id="PF06985"/>
    </source>
</evidence>
<dbReference type="Pfam" id="PF06985">
    <property type="entry name" value="HET"/>
    <property type="match status" value="1"/>
</dbReference>
<proteinExistence type="predicted"/>
<evidence type="ECO:0000313" key="3">
    <source>
        <dbReference type="Proteomes" id="UP000240493"/>
    </source>
</evidence>
<reference evidence="2 3" key="1">
    <citation type="submission" date="2016-07" db="EMBL/GenBank/DDBJ databases">
        <title>Multiple horizontal gene transfer events from other fungi enriched the ability of initially mycotrophic Trichoderma (Ascomycota) to feed on dead plant biomass.</title>
        <authorList>
            <consortium name="DOE Joint Genome Institute"/>
            <person name="Aerts A."/>
            <person name="Atanasova L."/>
            <person name="Chenthamara K."/>
            <person name="Zhang J."/>
            <person name="Grujic M."/>
            <person name="Henrissat B."/>
            <person name="Kuo A."/>
            <person name="Salamov A."/>
            <person name="Lipzen A."/>
            <person name="Labutti K."/>
            <person name="Barry K."/>
            <person name="Miao Y."/>
            <person name="Rahimi M.J."/>
            <person name="Shen Q."/>
            <person name="Grigoriev I.V."/>
            <person name="Kubicek C.P."/>
            <person name="Druzhinina I.S."/>
        </authorList>
    </citation>
    <scope>NUCLEOTIDE SEQUENCE [LARGE SCALE GENOMIC DNA]</scope>
    <source>
        <strain evidence="2 3">CBS 433.97</strain>
    </source>
</reference>
<dbReference type="OrthoDB" id="3486565at2759"/>
<sequence length="715" mass="81873">MKPSIPVDALCEKCRELPWDTYRELREKPSSFIDEAYPIDHHKSLRQLRNSAETGCRTCQIFWLYAIDETKTEVDTELELKFTWKIGAWPHAQVIIIIEGSSQSFTRGEFQRAAQNISMEGYQIAAYIRMYVGEPASFSSDAIPSPRHEDFLGDDLEYSFRSIIKPWVDDCVKNHHGCRQVRQLGFGNSSPTRLIDVGASREDIVKLVDTGGLSKPEYLILSYCWGASNDKSKTTQANIEQRKESIQISALPKTIRDAITVTRLMGVQHLWVDAICIIQEDTVNKDGFHDDWKTEAAKMASYYSNALCCISNLGAADSSEGFLKEKQIGLRQESQRTRHGLIELEYFEHRGQRFRIYLPGLTRDWSQEHQNSPLMRRAWALQEWILSRRILHFTRAGIFMECGEGICQENDPFPKPAAAWYQTPDNGIRNVMRAYSGIPIPIGYDIGNALRASTGIPIGDLWTKLVTFYSTMNLTNPSDCLIAIDGITRLICAKYNVGCFAGVLSSHIAQTLLWKRKKLTDEINPTVSFPSWSWSSTMKVGFPKFDDKCTSYVKCTGDGCFLLTDRVVNYIDPSTRRFPLQGPLLHLSLSYRPSRLPEINDCLFFTHSSPIWKEESISFFMDSAKAYPKLKECATDKQKEGLLGQLRLLVCLRSFKTPGRRRYRSTSSYYGLVVERLEEMGENAYRRIGVFEVRIQENEESYHNLERWMADIDLF</sequence>
<dbReference type="STRING" id="1042311.A0A2T3ZL67"/>